<dbReference type="AlphaFoldDB" id="A0A285JQV8"/>
<evidence type="ECO:0000256" key="8">
    <source>
        <dbReference type="ARBA" id="ARBA00022989"/>
    </source>
</evidence>
<dbReference type="EMBL" id="OBDY01000023">
    <property type="protein sequence ID" value="SNY62157.1"/>
    <property type="molecule type" value="Genomic_DNA"/>
</dbReference>
<keyword evidence="9" id="KW-0406">Ion transport</keyword>
<feature type="transmembrane region" description="Helical" evidence="13">
    <location>
        <begin position="120"/>
        <end position="142"/>
    </location>
</feature>
<comment type="similarity">
    <text evidence="2">Belongs to the TMEM175 family.</text>
</comment>
<proteinExistence type="inferred from homology"/>
<keyword evidence="15" id="KW-1185">Reference proteome</keyword>
<evidence type="ECO:0000256" key="11">
    <source>
        <dbReference type="ARBA" id="ARBA00023303"/>
    </source>
</evidence>
<evidence type="ECO:0000256" key="3">
    <source>
        <dbReference type="ARBA" id="ARBA00022448"/>
    </source>
</evidence>
<feature type="transmembrane region" description="Helical" evidence="13">
    <location>
        <begin position="94"/>
        <end position="114"/>
    </location>
</feature>
<keyword evidence="6" id="KW-0631">Potassium channel</keyword>
<evidence type="ECO:0000256" key="9">
    <source>
        <dbReference type="ARBA" id="ARBA00023065"/>
    </source>
</evidence>
<evidence type="ECO:0000256" key="12">
    <source>
        <dbReference type="ARBA" id="ARBA00034430"/>
    </source>
</evidence>
<protein>
    <submittedName>
        <fullName evidence="14">Uncharacterized membrane protein</fullName>
    </submittedName>
</protein>
<gene>
    <name evidence="14" type="ORF">SAMN05421748_12393</name>
</gene>
<evidence type="ECO:0000256" key="13">
    <source>
        <dbReference type="SAM" id="Phobius"/>
    </source>
</evidence>
<comment type="subcellular location">
    <subcellularLocation>
        <location evidence="1">Membrane</location>
        <topology evidence="1">Multi-pass membrane protein</topology>
    </subcellularLocation>
</comment>
<comment type="catalytic activity">
    <reaction evidence="12">
        <text>K(+)(in) = K(+)(out)</text>
        <dbReference type="Rhea" id="RHEA:29463"/>
        <dbReference type="ChEBI" id="CHEBI:29103"/>
    </reaction>
</comment>
<dbReference type="GO" id="GO:0005267">
    <property type="term" value="F:potassium channel activity"/>
    <property type="evidence" value="ECO:0007669"/>
    <property type="project" value="UniProtKB-KW"/>
</dbReference>
<feature type="transmembrane region" description="Helical" evidence="13">
    <location>
        <begin position="54"/>
        <end position="73"/>
    </location>
</feature>
<organism evidence="14 15">
    <name type="scientific">Paractinoplanes atraurantiacus</name>
    <dbReference type="NCBI Taxonomy" id="1036182"/>
    <lineage>
        <taxon>Bacteria</taxon>
        <taxon>Bacillati</taxon>
        <taxon>Actinomycetota</taxon>
        <taxon>Actinomycetes</taxon>
        <taxon>Micromonosporales</taxon>
        <taxon>Micromonosporaceae</taxon>
        <taxon>Paractinoplanes</taxon>
    </lineage>
</organism>
<name>A0A285JQV8_9ACTN</name>
<dbReference type="Pfam" id="PF06736">
    <property type="entry name" value="TMEM175"/>
    <property type="match status" value="1"/>
</dbReference>
<dbReference type="InterPro" id="IPR010617">
    <property type="entry name" value="TMEM175-like"/>
</dbReference>
<dbReference type="PANTHER" id="PTHR31462:SF5">
    <property type="entry name" value="ENDOSOMAL_LYSOSOMAL PROTON CHANNEL TMEM175"/>
    <property type="match status" value="1"/>
</dbReference>
<evidence type="ECO:0000313" key="14">
    <source>
        <dbReference type="EMBL" id="SNY62157.1"/>
    </source>
</evidence>
<feature type="transmembrane region" description="Helical" evidence="13">
    <location>
        <begin position="158"/>
        <end position="179"/>
    </location>
</feature>
<dbReference type="GO" id="GO:0016020">
    <property type="term" value="C:membrane"/>
    <property type="evidence" value="ECO:0007669"/>
    <property type="project" value="UniProtKB-SubCell"/>
</dbReference>
<evidence type="ECO:0000256" key="10">
    <source>
        <dbReference type="ARBA" id="ARBA00023136"/>
    </source>
</evidence>
<evidence type="ECO:0000256" key="2">
    <source>
        <dbReference type="ARBA" id="ARBA00006920"/>
    </source>
</evidence>
<sequence>MSDAVEAESSPERLVLFTDAVAAIAITLLILPLLETVTAAGEEDLPLPELLRADRAEFAGFLLSFAVIFRFWWAHHRVFRHVTRLRPPIVLLSALWTLAIVLLPVLTSVITTYPPSPTTVALYVGTLVLSSGSLTALTAYVMKHPEVSAGRNPATREALLGNATVFVALLLAAIIGSVFADAINYWAILLMLLGGPVERLIKSRWRAQSR</sequence>
<keyword evidence="3" id="KW-0813">Transport</keyword>
<evidence type="ECO:0000313" key="15">
    <source>
        <dbReference type="Proteomes" id="UP000219612"/>
    </source>
</evidence>
<keyword evidence="10 13" id="KW-0472">Membrane</keyword>
<evidence type="ECO:0000256" key="1">
    <source>
        <dbReference type="ARBA" id="ARBA00004141"/>
    </source>
</evidence>
<evidence type="ECO:0000256" key="4">
    <source>
        <dbReference type="ARBA" id="ARBA00022538"/>
    </source>
</evidence>
<evidence type="ECO:0000256" key="7">
    <source>
        <dbReference type="ARBA" id="ARBA00022958"/>
    </source>
</evidence>
<dbReference type="OrthoDB" id="7626281at2"/>
<keyword evidence="8 13" id="KW-1133">Transmembrane helix</keyword>
<evidence type="ECO:0000256" key="5">
    <source>
        <dbReference type="ARBA" id="ARBA00022692"/>
    </source>
</evidence>
<dbReference type="Proteomes" id="UP000219612">
    <property type="component" value="Unassembled WGS sequence"/>
</dbReference>
<dbReference type="PANTHER" id="PTHR31462">
    <property type="entry name" value="ENDOSOMAL/LYSOSOMAL POTASSIUM CHANNEL TMEM175"/>
    <property type="match status" value="1"/>
</dbReference>
<keyword evidence="5 13" id="KW-0812">Transmembrane</keyword>
<feature type="transmembrane region" description="Helical" evidence="13">
    <location>
        <begin position="14"/>
        <end position="34"/>
    </location>
</feature>
<dbReference type="RefSeq" id="WP_097326605.1">
    <property type="nucleotide sequence ID" value="NZ_OBDY01000023.1"/>
</dbReference>
<keyword evidence="7" id="KW-0630">Potassium</keyword>
<keyword evidence="11" id="KW-0407">Ion channel</keyword>
<dbReference type="GO" id="GO:0015252">
    <property type="term" value="F:proton channel activity"/>
    <property type="evidence" value="ECO:0007669"/>
    <property type="project" value="InterPro"/>
</dbReference>
<keyword evidence="4" id="KW-0633">Potassium transport</keyword>
<accession>A0A285JQV8</accession>
<reference evidence="14 15" key="1">
    <citation type="submission" date="2017-09" db="EMBL/GenBank/DDBJ databases">
        <authorList>
            <person name="Ehlers B."/>
            <person name="Leendertz F.H."/>
        </authorList>
    </citation>
    <scope>NUCLEOTIDE SEQUENCE [LARGE SCALE GENOMIC DNA]</scope>
    <source>
        <strain evidence="14 15">CGMCC 4.6857</strain>
    </source>
</reference>
<evidence type="ECO:0000256" key="6">
    <source>
        <dbReference type="ARBA" id="ARBA00022826"/>
    </source>
</evidence>
<feature type="transmembrane region" description="Helical" evidence="13">
    <location>
        <begin position="185"/>
        <end position="201"/>
    </location>
</feature>